<gene>
    <name evidence="1" type="ORF">NUW58_g5186</name>
</gene>
<protein>
    <submittedName>
        <fullName evidence="1">Uncharacterized protein</fullName>
    </submittedName>
</protein>
<keyword evidence="2" id="KW-1185">Reference proteome</keyword>
<comment type="caution">
    <text evidence="1">The sequence shown here is derived from an EMBL/GenBank/DDBJ whole genome shotgun (WGS) entry which is preliminary data.</text>
</comment>
<evidence type="ECO:0000313" key="2">
    <source>
        <dbReference type="Proteomes" id="UP001143856"/>
    </source>
</evidence>
<dbReference type="EMBL" id="JAPDGR010000995">
    <property type="protein sequence ID" value="KAJ2986113.1"/>
    <property type="molecule type" value="Genomic_DNA"/>
</dbReference>
<name>A0ACC1P3D3_9PEZI</name>
<accession>A0ACC1P3D3</accession>
<evidence type="ECO:0000313" key="1">
    <source>
        <dbReference type="EMBL" id="KAJ2986113.1"/>
    </source>
</evidence>
<proteinExistence type="predicted"/>
<dbReference type="Proteomes" id="UP001143856">
    <property type="component" value="Unassembled WGS sequence"/>
</dbReference>
<reference evidence="1" key="1">
    <citation type="submission" date="2022-10" db="EMBL/GenBank/DDBJ databases">
        <title>Genome Sequence of Xylaria curta.</title>
        <authorList>
            <person name="Buettner E."/>
        </authorList>
    </citation>
    <scope>NUCLEOTIDE SEQUENCE</scope>
    <source>
        <strain evidence="1">Babe10</strain>
    </source>
</reference>
<organism evidence="1 2">
    <name type="scientific">Xylaria curta</name>
    <dbReference type="NCBI Taxonomy" id="42375"/>
    <lineage>
        <taxon>Eukaryota</taxon>
        <taxon>Fungi</taxon>
        <taxon>Dikarya</taxon>
        <taxon>Ascomycota</taxon>
        <taxon>Pezizomycotina</taxon>
        <taxon>Sordariomycetes</taxon>
        <taxon>Xylariomycetidae</taxon>
        <taxon>Xylariales</taxon>
        <taxon>Xylariaceae</taxon>
        <taxon>Xylaria</taxon>
    </lineage>
</organism>
<sequence length="90" mass="9688">MLRVAEVDTHSRAKEVIRNIPADGSPSQRTGEAFTCRIWVKDALMALCEQGVIALPADIDALEYTAVQHGLSYAPYSEGGHGATVINDAF</sequence>